<protein>
    <submittedName>
        <fullName evidence="6">TetR family transcriptional regulator</fullName>
    </submittedName>
</protein>
<evidence type="ECO:0000313" key="6">
    <source>
        <dbReference type="EMBL" id="GGP64759.1"/>
    </source>
</evidence>
<evidence type="ECO:0000256" key="1">
    <source>
        <dbReference type="ARBA" id="ARBA00023015"/>
    </source>
</evidence>
<dbReference type="SUPFAM" id="SSF46689">
    <property type="entry name" value="Homeodomain-like"/>
    <property type="match status" value="1"/>
</dbReference>
<reference evidence="6" key="2">
    <citation type="submission" date="2020-09" db="EMBL/GenBank/DDBJ databases">
        <authorList>
            <person name="Sun Q."/>
            <person name="Ohkuma M."/>
        </authorList>
    </citation>
    <scope>NUCLEOTIDE SEQUENCE</scope>
    <source>
        <strain evidence="6">JCM 3313</strain>
    </source>
</reference>
<evidence type="ECO:0000313" key="7">
    <source>
        <dbReference type="Proteomes" id="UP000639606"/>
    </source>
</evidence>
<dbReference type="Pfam" id="PF00440">
    <property type="entry name" value="TetR_N"/>
    <property type="match status" value="1"/>
</dbReference>
<dbReference type="EMBL" id="BMRG01000008">
    <property type="protein sequence ID" value="GGP64759.1"/>
    <property type="molecule type" value="Genomic_DNA"/>
</dbReference>
<organism evidence="6 7">
    <name type="scientific">Saccharothrix coeruleofusca</name>
    <dbReference type="NCBI Taxonomy" id="33919"/>
    <lineage>
        <taxon>Bacteria</taxon>
        <taxon>Bacillati</taxon>
        <taxon>Actinomycetota</taxon>
        <taxon>Actinomycetes</taxon>
        <taxon>Pseudonocardiales</taxon>
        <taxon>Pseudonocardiaceae</taxon>
        <taxon>Saccharothrix</taxon>
    </lineage>
</organism>
<dbReference type="InterPro" id="IPR036271">
    <property type="entry name" value="Tet_transcr_reg_TetR-rel_C_sf"/>
</dbReference>
<dbReference type="SUPFAM" id="SSF48498">
    <property type="entry name" value="Tetracyclin repressor-like, C-terminal domain"/>
    <property type="match status" value="1"/>
</dbReference>
<gene>
    <name evidence="6" type="ORF">GCM10010185_41650</name>
</gene>
<dbReference type="InterPro" id="IPR050109">
    <property type="entry name" value="HTH-type_TetR-like_transc_reg"/>
</dbReference>
<dbReference type="GO" id="GO:0000976">
    <property type="term" value="F:transcription cis-regulatory region binding"/>
    <property type="evidence" value="ECO:0007669"/>
    <property type="project" value="TreeGrafter"/>
</dbReference>
<dbReference type="InterPro" id="IPR009057">
    <property type="entry name" value="Homeodomain-like_sf"/>
</dbReference>
<evidence type="ECO:0000259" key="5">
    <source>
        <dbReference type="PROSITE" id="PS50977"/>
    </source>
</evidence>
<comment type="caution">
    <text evidence="6">The sequence shown here is derived from an EMBL/GenBank/DDBJ whole genome shotgun (WGS) entry which is preliminary data.</text>
</comment>
<evidence type="ECO:0000256" key="3">
    <source>
        <dbReference type="ARBA" id="ARBA00023163"/>
    </source>
</evidence>
<dbReference type="PROSITE" id="PS50977">
    <property type="entry name" value="HTH_TETR_2"/>
    <property type="match status" value="1"/>
</dbReference>
<name>A0A918EFK9_9PSEU</name>
<proteinExistence type="predicted"/>
<dbReference type="Proteomes" id="UP000639606">
    <property type="component" value="Unassembled WGS sequence"/>
</dbReference>
<dbReference type="PANTHER" id="PTHR30055:SF234">
    <property type="entry name" value="HTH-TYPE TRANSCRIPTIONAL REGULATOR BETI"/>
    <property type="match status" value="1"/>
</dbReference>
<keyword evidence="2 4" id="KW-0238">DNA-binding</keyword>
<keyword evidence="3" id="KW-0804">Transcription</keyword>
<evidence type="ECO:0000256" key="2">
    <source>
        <dbReference type="ARBA" id="ARBA00023125"/>
    </source>
</evidence>
<dbReference type="PANTHER" id="PTHR30055">
    <property type="entry name" value="HTH-TYPE TRANSCRIPTIONAL REGULATOR RUTR"/>
    <property type="match status" value="1"/>
</dbReference>
<dbReference type="Gene3D" id="1.10.357.10">
    <property type="entry name" value="Tetracycline Repressor, domain 2"/>
    <property type="match status" value="1"/>
</dbReference>
<dbReference type="AlphaFoldDB" id="A0A918EFK9"/>
<reference evidence="6" key="1">
    <citation type="journal article" date="2014" name="Int. J. Syst. Evol. Microbiol.">
        <title>Complete genome sequence of Corynebacterium casei LMG S-19264T (=DSM 44701T), isolated from a smear-ripened cheese.</title>
        <authorList>
            <consortium name="US DOE Joint Genome Institute (JGI-PGF)"/>
            <person name="Walter F."/>
            <person name="Albersmeier A."/>
            <person name="Kalinowski J."/>
            <person name="Ruckert C."/>
        </authorList>
    </citation>
    <scope>NUCLEOTIDE SEQUENCE</scope>
    <source>
        <strain evidence="6">JCM 3313</strain>
    </source>
</reference>
<dbReference type="GO" id="GO:0003700">
    <property type="term" value="F:DNA-binding transcription factor activity"/>
    <property type="evidence" value="ECO:0007669"/>
    <property type="project" value="TreeGrafter"/>
</dbReference>
<feature type="DNA-binding region" description="H-T-H motif" evidence="4">
    <location>
        <begin position="17"/>
        <end position="36"/>
    </location>
</feature>
<sequence>MRAAADLLQRGGRDALSTRAVTAAAGVQAPTLYRLFGDKDGLLDAVADYGFRTYLGSKHALGDSGDPVEDLRRGWDLHVEFGLSMPAFYLLMYGEPRSGAASEAGRRARAVLRRIVERIAAAGRLRLGVEHAAQLVHATGMGVVLTLISSPPEERDRELSVVAREHVLRSITTDEAVAGEATAPSRAAALRAAVDADPHLPLTAAERALLAEWLDRIAG</sequence>
<keyword evidence="7" id="KW-1185">Reference proteome</keyword>
<feature type="domain" description="HTH tetR-type" evidence="5">
    <location>
        <begin position="1"/>
        <end position="54"/>
    </location>
</feature>
<accession>A0A918EFK9</accession>
<dbReference type="InterPro" id="IPR001647">
    <property type="entry name" value="HTH_TetR"/>
</dbReference>
<keyword evidence="1" id="KW-0805">Transcription regulation</keyword>
<evidence type="ECO:0000256" key="4">
    <source>
        <dbReference type="PROSITE-ProRule" id="PRU00335"/>
    </source>
</evidence>